<dbReference type="GO" id="GO:0051301">
    <property type="term" value="P:cell division"/>
    <property type="evidence" value="ECO:0007669"/>
    <property type="project" value="UniProtKB-KW"/>
</dbReference>
<proteinExistence type="predicted"/>
<keyword evidence="1" id="KW-0132">Cell division</keyword>
<dbReference type="InterPro" id="IPR047610">
    <property type="entry name" value="ImuA_translesion"/>
</dbReference>
<dbReference type="PIRSF" id="PIRSF037290">
    <property type="entry name" value="UCP037290"/>
    <property type="match status" value="1"/>
</dbReference>
<keyword evidence="1" id="KW-0131">Cell cycle</keyword>
<dbReference type="Gene3D" id="3.40.50.300">
    <property type="entry name" value="P-loop containing nucleotide triphosphate hydrolases"/>
    <property type="match status" value="1"/>
</dbReference>
<name>A0A0C1XYJ0_9BURK</name>
<dbReference type="InterPro" id="IPR027417">
    <property type="entry name" value="P-loop_NTPase"/>
</dbReference>
<sequence length="230" mass="24670">MPDAVWRASQMGSYRAAVTPTGYATLDRELPGGGWPSAALIELLLPQAGIGEMHLLRPALGAIAQKRRIALVQPPHAPQAAAWSAWGLPAERLLWVKAARNTDALWSAEQILRNGSCGALLFWQTHTRPEALRRLHLAAQAADILFWAMRPLADGQDASPAPLRLALHPANGGVRIAIIKRRGPLHGETLHLKLDGMPSSPFFLAPSAHARLDRRAPAAAAARSVPAALV</sequence>
<protein>
    <submittedName>
        <fullName evidence="1">Cell division protein</fullName>
    </submittedName>
</protein>
<reference evidence="1 2" key="1">
    <citation type="submission" date="2014-12" db="EMBL/GenBank/DDBJ databases">
        <title>Denitrispirillum autotrophicum gen. nov., sp. nov., Denitrifying, Facultatively Autotrophic Bacteria Isolated from Rice Paddy Soil.</title>
        <authorList>
            <person name="Ishii S."/>
            <person name="Ashida N."/>
            <person name="Ohno H."/>
            <person name="Otsuka S."/>
            <person name="Yokota A."/>
            <person name="Senoo K."/>
        </authorList>
    </citation>
    <scope>NUCLEOTIDE SEQUENCE [LARGE SCALE GENOMIC DNA]</scope>
    <source>
        <strain evidence="1 2">TSA66</strain>
    </source>
</reference>
<organism evidence="1 2">
    <name type="scientific">Noviherbaspirillum autotrophicum</name>
    <dbReference type="NCBI Taxonomy" id="709839"/>
    <lineage>
        <taxon>Bacteria</taxon>
        <taxon>Pseudomonadati</taxon>
        <taxon>Pseudomonadota</taxon>
        <taxon>Betaproteobacteria</taxon>
        <taxon>Burkholderiales</taxon>
        <taxon>Oxalobacteraceae</taxon>
        <taxon>Noviherbaspirillum</taxon>
    </lineage>
</organism>
<comment type="caution">
    <text evidence="1">The sequence shown here is derived from an EMBL/GenBank/DDBJ whole genome shotgun (WGS) entry which is preliminary data.</text>
</comment>
<dbReference type="AlphaFoldDB" id="A0A0C1XYJ0"/>
<dbReference type="NCBIfam" id="NF033429">
    <property type="entry name" value="ImuA_translesion"/>
    <property type="match status" value="1"/>
</dbReference>
<keyword evidence="2" id="KW-1185">Reference proteome</keyword>
<dbReference type="EMBL" id="JWJG01000028">
    <property type="protein sequence ID" value="KIF79843.1"/>
    <property type="molecule type" value="Genomic_DNA"/>
</dbReference>
<dbReference type="InterPro" id="IPR017166">
    <property type="entry name" value="UCP037290"/>
</dbReference>
<dbReference type="SUPFAM" id="SSF52540">
    <property type="entry name" value="P-loop containing nucleoside triphosphate hydrolases"/>
    <property type="match status" value="1"/>
</dbReference>
<dbReference type="Proteomes" id="UP000031572">
    <property type="component" value="Unassembled WGS sequence"/>
</dbReference>
<dbReference type="STRING" id="709839.TSA66_01760"/>
<gene>
    <name evidence="1" type="ORF">TSA66_01760</name>
</gene>
<evidence type="ECO:0000313" key="2">
    <source>
        <dbReference type="Proteomes" id="UP000031572"/>
    </source>
</evidence>
<accession>A0A0C1XYJ0</accession>
<evidence type="ECO:0000313" key="1">
    <source>
        <dbReference type="EMBL" id="KIF79843.1"/>
    </source>
</evidence>